<evidence type="ECO:0008006" key="3">
    <source>
        <dbReference type="Google" id="ProtNLM"/>
    </source>
</evidence>
<reference evidence="1 2" key="1">
    <citation type="submission" date="2021-05" db="EMBL/GenBank/DDBJ databases">
        <title>Bacteria Genome sequencing.</title>
        <authorList>
            <person name="Takabe Y."/>
            <person name="Nakajima Y."/>
            <person name="Suzuki S."/>
            <person name="Shiozaki T."/>
        </authorList>
    </citation>
    <scope>NUCLEOTIDE SEQUENCE [LARGE SCALE GENOMIC DNA]</scope>
    <source>
        <strain evidence="1 2">AI_62</strain>
    </source>
</reference>
<evidence type="ECO:0000313" key="2">
    <source>
        <dbReference type="Proteomes" id="UP000786693"/>
    </source>
</evidence>
<dbReference type="RefSeq" id="WP_220749700.1">
    <property type="nucleotide sequence ID" value="NZ_BPFH01000005.1"/>
</dbReference>
<comment type="caution">
    <text evidence="1">The sequence shown here is derived from an EMBL/GenBank/DDBJ whole genome shotgun (WGS) entry which is preliminary data.</text>
</comment>
<dbReference type="SUPFAM" id="SSF158682">
    <property type="entry name" value="TerB-like"/>
    <property type="match status" value="1"/>
</dbReference>
<keyword evidence="2" id="KW-1185">Reference proteome</keyword>
<dbReference type="Proteomes" id="UP000786693">
    <property type="component" value="Unassembled WGS sequence"/>
</dbReference>
<protein>
    <recommendedName>
        <fullName evidence="3">Tellurite resistance protein TerB</fullName>
    </recommendedName>
</protein>
<gene>
    <name evidence="1" type="ORF">JANAI62_28220</name>
</gene>
<accession>A0ABQ4NP57</accession>
<sequence length="218" mass="21940">MSLKKTAFKMALGFAAAKGYDAFRQRGGMQGVKQMISDARSNGGASGGSLGGLLGALGGGTSSGGSGMGGLLGGLTAMAGGTAAAGMVPDQAQTVATIDAAPTDEATAAAMIRAIGQAVRADGQIDPEERAILRDILDDAETDHDRAALDAALAEDIHPEGLARDVPRGAEAQVYAAALTAIDPDHPAERDFLKRFATALALSSGEVVELHRTAGKPL</sequence>
<dbReference type="EMBL" id="BPFH01000005">
    <property type="protein sequence ID" value="GIT96199.1"/>
    <property type="molecule type" value="Genomic_DNA"/>
</dbReference>
<dbReference type="InterPro" id="IPR029024">
    <property type="entry name" value="TerB-like"/>
</dbReference>
<name>A0ABQ4NP57_9RHOB</name>
<dbReference type="InterPro" id="IPR007486">
    <property type="entry name" value="YebE"/>
</dbReference>
<proteinExistence type="predicted"/>
<dbReference type="Pfam" id="PF04391">
    <property type="entry name" value="DUF533"/>
    <property type="match status" value="1"/>
</dbReference>
<evidence type="ECO:0000313" key="1">
    <source>
        <dbReference type="EMBL" id="GIT96199.1"/>
    </source>
</evidence>
<dbReference type="Gene3D" id="1.10.3680.10">
    <property type="entry name" value="TerB-like"/>
    <property type="match status" value="1"/>
</dbReference>
<organism evidence="1 2">
    <name type="scientific">Jannaschia pagri</name>
    <dbReference type="NCBI Taxonomy" id="2829797"/>
    <lineage>
        <taxon>Bacteria</taxon>
        <taxon>Pseudomonadati</taxon>
        <taxon>Pseudomonadota</taxon>
        <taxon>Alphaproteobacteria</taxon>
        <taxon>Rhodobacterales</taxon>
        <taxon>Roseobacteraceae</taxon>
        <taxon>Jannaschia</taxon>
    </lineage>
</organism>